<dbReference type="InterPro" id="IPR028994">
    <property type="entry name" value="Integrin_alpha_N"/>
</dbReference>
<evidence type="ECO:0000313" key="2">
    <source>
        <dbReference type="Proteomes" id="UP000789845"/>
    </source>
</evidence>
<dbReference type="Proteomes" id="UP000789845">
    <property type="component" value="Unassembled WGS sequence"/>
</dbReference>
<dbReference type="SUPFAM" id="SSF69318">
    <property type="entry name" value="Integrin alpha N-terminal domain"/>
    <property type="match status" value="1"/>
</dbReference>
<accession>A0A9C7LD21</accession>
<dbReference type="AlphaFoldDB" id="A0A9C7LD21"/>
<keyword evidence="2" id="KW-1185">Reference proteome</keyword>
<dbReference type="EMBL" id="CAKJTG010000039">
    <property type="protein sequence ID" value="CAG9610515.1"/>
    <property type="molecule type" value="Genomic_DNA"/>
</dbReference>
<dbReference type="RefSeq" id="WP_230498880.1">
    <property type="nucleotide sequence ID" value="NZ_CAKJTG010000039.1"/>
</dbReference>
<sequence length="285" mass="33040">MKKILLFIILTSVNLHLSPIFTNAEVKLNKELEKIIYEFIPPNSKLVSPEKPKSTKPYQFYDFNKDGQEEIIITFEIKAKEQPNPSQYGVIVLRKVNKRWEKIWETQTQGVGLDYSGVADITGDGIKEYLFGVTIGAAAGNNLEIFKWNNNSLKLIAEVPYHMMELLTNKKVGLAVWQWYIADTYFVNVLKWNGEKLVFDEELYASYYPVIEKFYHDKISKMDTWFYWYTLADAQIKANLFDKARISIQKGTTLAKVLSMPDVVEDFEQLSDKLKKRKKGAISHN</sequence>
<comment type="caution">
    <text evidence="1">The sequence shown here is derived from an EMBL/GenBank/DDBJ whole genome shotgun (WGS) entry which is preliminary data.</text>
</comment>
<name>A0A9C7LD21_9BACI</name>
<protein>
    <submittedName>
        <fullName evidence="1">Uncharacterized protein</fullName>
    </submittedName>
</protein>
<gene>
    <name evidence="1" type="ORF">NEOCIP111885_04290</name>
</gene>
<proteinExistence type="predicted"/>
<reference evidence="1" key="1">
    <citation type="submission" date="2021-10" db="EMBL/GenBank/DDBJ databases">
        <authorList>
            <person name="Criscuolo A."/>
        </authorList>
    </citation>
    <scope>NUCLEOTIDE SEQUENCE</scope>
    <source>
        <strain evidence="1">CIP111885</strain>
    </source>
</reference>
<organism evidence="1 2">
    <name type="scientific">Pseudoneobacillus rhizosphaerae</name>
    <dbReference type="NCBI Taxonomy" id="2880968"/>
    <lineage>
        <taxon>Bacteria</taxon>
        <taxon>Bacillati</taxon>
        <taxon>Bacillota</taxon>
        <taxon>Bacilli</taxon>
        <taxon>Bacillales</taxon>
        <taxon>Bacillaceae</taxon>
        <taxon>Pseudoneobacillus</taxon>
    </lineage>
</organism>
<evidence type="ECO:0000313" key="1">
    <source>
        <dbReference type="EMBL" id="CAG9610515.1"/>
    </source>
</evidence>